<evidence type="ECO:0000256" key="9">
    <source>
        <dbReference type="SAM" id="Phobius"/>
    </source>
</evidence>
<protein>
    <recommendedName>
        <fullName evidence="8">Ancillary SecYEG translocon subunit</fullName>
    </recommendedName>
</protein>
<comment type="subcellular location">
    <subcellularLocation>
        <location evidence="1">Cell membrane</location>
        <topology evidence="1">Single-pass type II membrane protein</topology>
    </subcellularLocation>
</comment>
<evidence type="ECO:0000256" key="6">
    <source>
        <dbReference type="ARBA" id="ARBA00023186"/>
    </source>
</evidence>
<keyword evidence="6" id="KW-0143">Chaperone</keyword>
<comment type="similarity">
    <text evidence="7">Belongs to the YfgM family.</text>
</comment>
<proteinExistence type="inferred from homology"/>
<evidence type="ECO:0000313" key="12">
    <source>
        <dbReference type="Proteomes" id="UP000255264"/>
    </source>
</evidence>
<dbReference type="GO" id="GO:0044877">
    <property type="term" value="F:protein-containing complex binding"/>
    <property type="evidence" value="ECO:0007669"/>
    <property type="project" value="InterPro"/>
</dbReference>
<evidence type="ECO:0000256" key="8">
    <source>
        <dbReference type="ARBA" id="ARBA00024235"/>
    </source>
</evidence>
<keyword evidence="12" id="KW-1185">Reference proteome</keyword>
<dbReference type="AlphaFoldDB" id="A0A377IVR3"/>
<organism evidence="11 12">
    <name type="scientific">Haemophilus pittmaniae</name>
    <dbReference type="NCBI Taxonomy" id="249188"/>
    <lineage>
        <taxon>Bacteria</taxon>
        <taxon>Pseudomonadati</taxon>
        <taxon>Pseudomonadota</taxon>
        <taxon>Gammaproteobacteria</taxon>
        <taxon>Pasteurellales</taxon>
        <taxon>Pasteurellaceae</taxon>
        <taxon>Haemophilus</taxon>
    </lineage>
</organism>
<dbReference type="Proteomes" id="UP000255264">
    <property type="component" value="Unassembled WGS sequence"/>
</dbReference>
<dbReference type="InterPro" id="IPR026039">
    <property type="entry name" value="YfgM"/>
</dbReference>
<gene>
    <name evidence="11" type="ORF">NCTC13335_00017</name>
</gene>
<accession>A0A377IVR3</accession>
<dbReference type="EMBL" id="UGHS01000001">
    <property type="protein sequence ID" value="STO92199.1"/>
    <property type="molecule type" value="Genomic_DNA"/>
</dbReference>
<dbReference type="PANTHER" id="PTHR38035:SF1">
    <property type="entry name" value="ANCILLARY SECYEG TRANSLOCON SUBUNIT"/>
    <property type="match status" value="1"/>
</dbReference>
<feature type="domain" description="Ancillary SecYEG translocon subunit/Cell division coordinator CpoB TPR" evidence="10">
    <location>
        <begin position="15"/>
        <end position="204"/>
    </location>
</feature>
<reference evidence="11 12" key="1">
    <citation type="submission" date="2018-06" db="EMBL/GenBank/DDBJ databases">
        <authorList>
            <consortium name="Pathogen Informatics"/>
            <person name="Doyle S."/>
        </authorList>
    </citation>
    <scope>NUCLEOTIDE SEQUENCE [LARGE SCALE GENOMIC DNA]</scope>
    <source>
        <strain evidence="11 12">NCTC13335</strain>
    </source>
</reference>
<keyword evidence="5 9" id="KW-0472">Membrane</keyword>
<dbReference type="PIRSF" id="PIRSF006170">
    <property type="entry name" value="YfgM"/>
    <property type="match status" value="1"/>
</dbReference>
<evidence type="ECO:0000256" key="2">
    <source>
        <dbReference type="ARBA" id="ARBA00022475"/>
    </source>
</evidence>
<dbReference type="InterPro" id="IPR018704">
    <property type="entry name" value="SecYEG/CpoB_TPR"/>
</dbReference>
<keyword evidence="4 9" id="KW-1133">Transmembrane helix</keyword>
<evidence type="ECO:0000256" key="5">
    <source>
        <dbReference type="ARBA" id="ARBA00023136"/>
    </source>
</evidence>
<evidence type="ECO:0000256" key="1">
    <source>
        <dbReference type="ARBA" id="ARBA00004401"/>
    </source>
</evidence>
<sequence>MAYTIEEEQELNELKEWWKENGKLVILAFVVGIAGVVGWRFWQNYQVNQIMAASSDYSELARSATADGKATHAKVEQFVQAHDKTSYAVFALLDEAKGLVAQKDYARAEQSLQQALNQSQDEVLSALASLRLGALQLQLGKLDAALNTLSAVKAEAFIARKALLEGDVQLAKSDSAAAKSAFELAVQKGTPAEQQLARMKLNNL</sequence>
<keyword evidence="3 9" id="KW-0812">Transmembrane</keyword>
<dbReference type="SUPFAM" id="SSF48452">
    <property type="entry name" value="TPR-like"/>
    <property type="match status" value="1"/>
</dbReference>
<evidence type="ECO:0000256" key="4">
    <source>
        <dbReference type="ARBA" id="ARBA00022989"/>
    </source>
</evidence>
<evidence type="ECO:0000256" key="7">
    <source>
        <dbReference type="ARBA" id="ARBA00024197"/>
    </source>
</evidence>
<dbReference type="OrthoDB" id="9789675at2"/>
<dbReference type="RefSeq" id="WP_007241845.1">
    <property type="nucleotide sequence ID" value="NZ_LT906463.1"/>
</dbReference>
<name>A0A377IVR3_9PAST</name>
<evidence type="ECO:0000313" key="11">
    <source>
        <dbReference type="EMBL" id="STO92199.1"/>
    </source>
</evidence>
<dbReference type="Gene3D" id="1.25.40.10">
    <property type="entry name" value="Tetratricopeptide repeat domain"/>
    <property type="match status" value="1"/>
</dbReference>
<dbReference type="InterPro" id="IPR011990">
    <property type="entry name" value="TPR-like_helical_dom_sf"/>
</dbReference>
<evidence type="ECO:0000256" key="3">
    <source>
        <dbReference type="ARBA" id="ARBA00022692"/>
    </source>
</evidence>
<dbReference type="Pfam" id="PF09976">
    <property type="entry name" value="TPR_21"/>
    <property type="match status" value="1"/>
</dbReference>
<dbReference type="GO" id="GO:0005886">
    <property type="term" value="C:plasma membrane"/>
    <property type="evidence" value="ECO:0007669"/>
    <property type="project" value="UniProtKB-SubCell"/>
</dbReference>
<evidence type="ECO:0000259" key="10">
    <source>
        <dbReference type="Pfam" id="PF09976"/>
    </source>
</evidence>
<feature type="transmembrane region" description="Helical" evidence="9">
    <location>
        <begin position="24"/>
        <end position="42"/>
    </location>
</feature>
<keyword evidence="2" id="KW-1003">Cell membrane</keyword>
<dbReference type="PANTHER" id="PTHR38035">
    <property type="entry name" value="UPF0070 PROTEIN YFGM"/>
    <property type="match status" value="1"/>
</dbReference>